<sequence>MHSHQQAISEAIELQQSKWVITELRNRDFREFYGSGKVREIRKNIQTSEKIANKSILRQVFAWLVIYFNGN</sequence>
<name>A0AAV2BCT7_9ARAC</name>
<protein>
    <submittedName>
        <fullName evidence="1">Uncharacterized protein</fullName>
    </submittedName>
</protein>
<keyword evidence="2" id="KW-1185">Reference proteome</keyword>
<evidence type="ECO:0000313" key="1">
    <source>
        <dbReference type="EMBL" id="CAL1294055.1"/>
    </source>
</evidence>
<comment type="caution">
    <text evidence="1">The sequence shown here is derived from an EMBL/GenBank/DDBJ whole genome shotgun (WGS) entry which is preliminary data.</text>
</comment>
<reference evidence="1 2" key="1">
    <citation type="submission" date="2024-04" db="EMBL/GenBank/DDBJ databases">
        <authorList>
            <person name="Rising A."/>
            <person name="Reimegard J."/>
            <person name="Sonavane S."/>
            <person name="Akerstrom W."/>
            <person name="Nylinder S."/>
            <person name="Hedman E."/>
            <person name="Kallberg Y."/>
        </authorList>
    </citation>
    <scope>NUCLEOTIDE SEQUENCE [LARGE SCALE GENOMIC DNA]</scope>
</reference>
<dbReference type="Proteomes" id="UP001497382">
    <property type="component" value="Unassembled WGS sequence"/>
</dbReference>
<gene>
    <name evidence="1" type="ORF">LARSCL_LOCUS18518</name>
</gene>
<dbReference type="AlphaFoldDB" id="A0AAV2BCT7"/>
<evidence type="ECO:0000313" key="2">
    <source>
        <dbReference type="Proteomes" id="UP001497382"/>
    </source>
</evidence>
<accession>A0AAV2BCT7</accession>
<organism evidence="1 2">
    <name type="scientific">Larinioides sclopetarius</name>
    <dbReference type="NCBI Taxonomy" id="280406"/>
    <lineage>
        <taxon>Eukaryota</taxon>
        <taxon>Metazoa</taxon>
        <taxon>Ecdysozoa</taxon>
        <taxon>Arthropoda</taxon>
        <taxon>Chelicerata</taxon>
        <taxon>Arachnida</taxon>
        <taxon>Araneae</taxon>
        <taxon>Araneomorphae</taxon>
        <taxon>Entelegynae</taxon>
        <taxon>Araneoidea</taxon>
        <taxon>Araneidae</taxon>
        <taxon>Larinioides</taxon>
    </lineage>
</organism>
<proteinExistence type="predicted"/>
<dbReference type="EMBL" id="CAXIEN010000338">
    <property type="protein sequence ID" value="CAL1294055.1"/>
    <property type="molecule type" value="Genomic_DNA"/>
</dbReference>